<feature type="signal peptide" evidence="6">
    <location>
        <begin position="1"/>
        <end position="21"/>
    </location>
</feature>
<name>A0A9W8JWQ3_9AGAR</name>
<protein>
    <submittedName>
        <fullName evidence="7">Uncharacterized protein</fullName>
    </submittedName>
</protein>
<comment type="subcellular location">
    <subcellularLocation>
        <location evidence="1">Membrane</location>
        <topology evidence="1">Multi-pass membrane protein</topology>
    </subcellularLocation>
</comment>
<evidence type="ECO:0000256" key="1">
    <source>
        <dbReference type="ARBA" id="ARBA00004141"/>
    </source>
</evidence>
<keyword evidence="3 5" id="KW-1133">Transmembrane helix</keyword>
<evidence type="ECO:0000256" key="3">
    <source>
        <dbReference type="ARBA" id="ARBA00022989"/>
    </source>
</evidence>
<dbReference type="PANTHER" id="PTHR31465">
    <property type="entry name" value="PROTEIN RTA1-RELATED"/>
    <property type="match status" value="1"/>
</dbReference>
<evidence type="ECO:0000256" key="4">
    <source>
        <dbReference type="ARBA" id="ARBA00023136"/>
    </source>
</evidence>
<keyword evidence="8" id="KW-1185">Reference proteome</keyword>
<feature type="transmembrane region" description="Helical" evidence="5">
    <location>
        <begin position="142"/>
        <end position="167"/>
    </location>
</feature>
<evidence type="ECO:0000313" key="8">
    <source>
        <dbReference type="Proteomes" id="UP001148786"/>
    </source>
</evidence>
<dbReference type="EMBL" id="JANKHO010000959">
    <property type="protein sequence ID" value="KAJ3504810.1"/>
    <property type="molecule type" value="Genomic_DNA"/>
</dbReference>
<evidence type="ECO:0000256" key="2">
    <source>
        <dbReference type="ARBA" id="ARBA00022692"/>
    </source>
</evidence>
<dbReference type="InterPro" id="IPR007568">
    <property type="entry name" value="RTA1"/>
</dbReference>
<feature type="transmembrane region" description="Helical" evidence="5">
    <location>
        <begin position="69"/>
        <end position="88"/>
    </location>
</feature>
<feature type="transmembrane region" description="Helical" evidence="5">
    <location>
        <begin position="39"/>
        <end position="57"/>
    </location>
</feature>
<feature type="chain" id="PRO_5040956858" evidence="6">
    <location>
        <begin position="22"/>
        <end position="306"/>
    </location>
</feature>
<evidence type="ECO:0000256" key="5">
    <source>
        <dbReference type="SAM" id="Phobius"/>
    </source>
</evidence>
<feature type="transmembrane region" description="Helical" evidence="5">
    <location>
        <begin position="263"/>
        <end position="283"/>
    </location>
</feature>
<proteinExistence type="predicted"/>
<comment type="caution">
    <text evidence="7">The sequence shown here is derived from an EMBL/GenBank/DDBJ whole genome shotgun (WGS) entry which is preliminary data.</text>
</comment>
<evidence type="ECO:0000313" key="7">
    <source>
        <dbReference type="EMBL" id="KAJ3504810.1"/>
    </source>
</evidence>
<keyword evidence="2 5" id="KW-0812">Transmembrane</keyword>
<dbReference type="PANTHER" id="PTHR31465:SF1">
    <property type="entry name" value="PROTEIN RTA1-RELATED"/>
    <property type="match status" value="1"/>
</dbReference>
<keyword evidence="4 5" id="KW-0472">Membrane</keyword>
<dbReference type="AlphaFoldDB" id="A0A9W8JWQ3"/>
<sequence length="306" mass="33603">MAFLFSAFLVSLAGLVAKAAAQSDPFADPKNDPLNPLKYIPSTGLTAAALMLVVALLQTWCIRRWGAKWMSVMPIAAYCFALGMSFRFAFAKRPHSRPIYVLQSLFIILSPCGFIAADYILLGRIALHLNATKYLLIPARRITMVFVLSDVTTFLVQAAGGGVAAAADTPSTADLGSKIFLVGLAAQLCSFLVYTATFLLFLYRVSKYENKTWKMDENKDWANRWTTLAAALGVSCVGVLVRSVFRTVEMSEGFGGPLTTTEFWFYALDLLPLFIAIAVYVPFWPGRFITGEQPSFDAIPLSDREA</sequence>
<dbReference type="Proteomes" id="UP001148786">
    <property type="component" value="Unassembled WGS sequence"/>
</dbReference>
<accession>A0A9W8JWQ3</accession>
<feature type="transmembrane region" description="Helical" evidence="5">
    <location>
        <begin position="100"/>
        <end position="121"/>
    </location>
</feature>
<dbReference type="Pfam" id="PF04479">
    <property type="entry name" value="RTA1"/>
    <property type="match status" value="1"/>
</dbReference>
<dbReference type="GO" id="GO:0016020">
    <property type="term" value="C:membrane"/>
    <property type="evidence" value="ECO:0007669"/>
    <property type="project" value="UniProtKB-SubCell"/>
</dbReference>
<keyword evidence="6" id="KW-0732">Signal</keyword>
<feature type="transmembrane region" description="Helical" evidence="5">
    <location>
        <begin position="224"/>
        <end position="243"/>
    </location>
</feature>
<reference evidence="7" key="1">
    <citation type="submission" date="2022-07" db="EMBL/GenBank/DDBJ databases">
        <title>Genome Sequence of Agrocybe chaxingu.</title>
        <authorList>
            <person name="Buettner E."/>
        </authorList>
    </citation>
    <scope>NUCLEOTIDE SEQUENCE</scope>
    <source>
        <strain evidence="7">MP-N11</strain>
    </source>
</reference>
<dbReference type="OrthoDB" id="3358017at2759"/>
<evidence type="ECO:0000256" key="6">
    <source>
        <dbReference type="SAM" id="SignalP"/>
    </source>
</evidence>
<feature type="transmembrane region" description="Helical" evidence="5">
    <location>
        <begin position="179"/>
        <end position="203"/>
    </location>
</feature>
<gene>
    <name evidence="7" type="ORF">NLJ89_g7747</name>
</gene>
<organism evidence="7 8">
    <name type="scientific">Agrocybe chaxingu</name>
    <dbReference type="NCBI Taxonomy" id="84603"/>
    <lineage>
        <taxon>Eukaryota</taxon>
        <taxon>Fungi</taxon>
        <taxon>Dikarya</taxon>
        <taxon>Basidiomycota</taxon>
        <taxon>Agaricomycotina</taxon>
        <taxon>Agaricomycetes</taxon>
        <taxon>Agaricomycetidae</taxon>
        <taxon>Agaricales</taxon>
        <taxon>Agaricineae</taxon>
        <taxon>Strophariaceae</taxon>
        <taxon>Agrocybe</taxon>
    </lineage>
</organism>